<sequence>MTNLSPELVLTQLKRKASSRIQNSLDAVFTICQEQQDRGLNDFSYSTVARLGKGRGVPAAQSIRNKTGEP</sequence>
<dbReference type="InterPro" id="IPR048061">
    <property type="entry name" value="GmtX-like"/>
</dbReference>
<gene>
    <name evidence="1" type="ORF">VII00023_20065</name>
</gene>
<dbReference type="EMBL" id="AFWF01000297">
    <property type="protein sequence ID" value="EGU31131.1"/>
    <property type="molecule type" value="Genomic_DNA"/>
</dbReference>
<proteinExistence type="predicted"/>
<dbReference type="Proteomes" id="UP000004605">
    <property type="component" value="Unassembled WGS sequence"/>
</dbReference>
<dbReference type="AlphaFoldDB" id="F9S7M5"/>
<evidence type="ECO:0000313" key="2">
    <source>
        <dbReference type="Proteomes" id="UP000004605"/>
    </source>
</evidence>
<dbReference type="NCBIfam" id="NF040692">
    <property type="entry name" value="recomb_assoc"/>
    <property type="match status" value="1"/>
</dbReference>
<accession>F9S7M5</accession>
<feature type="non-terminal residue" evidence="1">
    <location>
        <position position="70"/>
    </location>
</feature>
<evidence type="ECO:0000313" key="1">
    <source>
        <dbReference type="EMBL" id="EGU31131.1"/>
    </source>
</evidence>
<name>F9S7M5_9VIBR</name>
<comment type="caution">
    <text evidence="1">The sequence shown here is derived from an EMBL/GenBank/DDBJ whole genome shotgun (WGS) entry which is preliminary data.</text>
</comment>
<protein>
    <submittedName>
        <fullName evidence="1">Uncharacterized protein</fullName>
    </submittedName>
</protein>
<keyword evidence="2" id="KW-1185">Reference proteome</keyword>
<organism evidence="1 2">
    <name type="scientific">Vibrio ichthyoenteri ATCC 700023</name>
    <dbReference type="NCBI Taxonomy" id="870968"/>
    <lineage>
        <taxon>Bacteria</taxon>
        <taxon>Pseudomonadati</taxon>
        <taxon>Pseudomonadota</taxon>
        <taxon>Gammaproteobacteria</taxon>
        <taxon>Vibrionales</taxon>
        <taxon>Vibrionaceae</taxon>
        <taxon>Vibrio</taxon>
    </lineage>
</organism>
<dbReference type="RefSeq" id="WP_006714483.1">
    <property type="nucleotide sequence ID" value="NZ_AFWF01000297.1"/>
</dbReference>
<reference evidence="1 2" key="1">
    <citation type="journal article" date="2012" name="Int. J. Syst. Evol. Microbiol.">
        <title>Vibrio caribbeanicus sp. nov., isolated from the marine sponge Scleritoderma cyanea.</title>
        <authorList>
            <person name="Hoffmann M."/>
            <person name="Monday S.R."/>
            <person name="Allard M.W."/>
            <person name="Strain E.A."/>
            <person name="Whittaker P."/>
            <person name="Naum M."/>
            <person name="McCarthy P.J."/>
            <person name="Lopez J.V."/>
            <person name="Fischer M."/>
            <person name="Brown E.W."/>
        </authorList>
    </citation>
    <scope>NUCLEOTIDE SEQUENCE [LARGE SCALE GENOMIC DNA]</scope>
    <source>
        <strain evidence="1 2">ATCC 700023</strain>
    </source>
</reference>